<reference evidence="1 2" key="1">
    <citation type="journal article" date="2017" name="Genome Biol.">
        <title>New reference genome sequences of hot pepper reveal the massive evolution of plant disease-resistance genes by retroduplication.</title>
        <authorList>
            <person name="Kim S."/>
            <person name="Park J."/>
            <person name="Yeom S.I."/>
            <person name="Kim Y.M."/>
            <person name="Seo E."/>
            <person name="Kim K.T."/>
            <person name="Kim M.S."/>
            <person name="Lee J.M."/>
            <person name="Cheong K."/>
            <person name="Shin H.S."/>
            <person name="Kim S.B."/>
            <person name="Han K."/>
            <person name="Lee J."/>
            <person name="Park M."/>
            <person name="Lee H.A."/>
            <person name="Lee H.Y."/>
            <person name="Lee Y."/>
            <person name="Oh S."/>
            <person name="Lee J.H."/>
            <person name="Choi E."/>
            <person name="Choi E."/>
            <person name="Lee S.E."/>
            <person name="Jeon J."/>
            <person name="Kim H."/>
            <person name="Choi G."/>
            <person name="Song H."/>
            <person name="Lee J."/>
            <person name="Lee S.C."/>
            <person name="Kwon J.K."/>
            <person name="Lee H.Y."/>
            <person name="Koo N."/>
            <person name="Hong Y."/>
            <person name="Kim R.W."/>
            <person name="Kang W.H."/>
            <person name="Huh J.H."/>
            <person name="Kang B.C."/>
            <person name="Yang T.J."/>
            <person name="Lee Y.H."/>
            <person name="Bennetzen J.L."/>
            <person name="Choi D."/>
        </authorList>
    </citation>
    <scope>NUCLEOTIDE SEQUENCE [LARGE SCALE GENOMIC DNA]</scope>
    <source>
        <strain evidence="2">cv. PBC81</strain>
    </source>
</reference>
<proteinExistence type="predicted"/>
<reference evidence="2" key="2">
    <citation type="journal article" date="2017" name="J. Anim. Genet.">
        <title>Multiple reference genome sequences of hot pepper reveal the massive evolution of plant disease resistance genes by retroduplication.</title>
        <authorList>
            <person name="Kim S."/>
            <person name="Park J."/>
            <person name="Yeom S.-I."/>
            <person name="Kim Y.-M."/>
            <person name="Seo E."/>
            <person name="Kim K.-T."/>
            <person name="Kim M.-S."/>
            <person name="Lee J.M."/>
            <person name="Cheong K."/>
            <person name="Shin H.-S."/>
            <person name="Kim S.-B."/>
            <person name="Han K."/>
            <person name="Lee J."/>
            <person name="Park M."/>
            <person name="Lee H.-A."/>
            <person name="Lee H.-Y."/>
            <person name="Lee Y."/>
            <person name="Oh S."/>
            <person name="Lee J.H."/>
            <person name="Choi E."/>
            <person name="Choi E."/>
            <person name="Lee S.E."/>
            <person name="Jeon J."/>
            <person name="Kim H."/>
            <person name="Choi G."/>
            <person name="Song H."/>
            <person name="Lee J."/>
            <person name="Lee S.-C."/>
            <person name="Kwon J.-K."/>
            <person name="Lee H.-Y."/>
            <person name="Koo N."/>
            <person name="Hong Y."/>
            <person name="Kim R.W."/>
            <person name="Kang W.-H."/>
            <person name="Huh J.H."/>
            <person name="Kang B.-C."/>
            <person name="Yang T.-J."/>
            <person name="Lee Y.-H."/>
            <person name="Bennetzen J.L."/>
            <person name="Choi D."/>
        </authorList>
    </citation>
    <scope>NUCLEOTIDE SEQUENCE [LARGE SCALE GENOMIC DNA]</scope>
    <source>
        <strain evidence="2">cv. PBC81</strain>
    </source>
</reference>
<gene>
    <name evidence="1" type="ORF">CQW23_17975</name>
</gene>
<dbReference type="Proteomes" id="UP000224567">
    <property type="component" value="Unassembled WGS sequence"/>
</dbReference>
<evidence type="ECO:0000313" key="1">
    <source>
        <dbReference type="EMBL" id="PHT43950.1"/>
    </source>
</evidence>
<dbReference type="InterPro" id="IPR014743">
    <property type="entry name" value="Cl-channel_core"/>
</dbReference>
<dbReference type="OrthoDB" id="10548744at2759"/>
<dbReference type="SUPFAM" id="SSF81340">
    <property type="entry name" value="Clc chloride channel"/>
    <property type="match status" value="1"/>
</dbReference>
<dbReference type="EMBL" id="MLFT02000007">
    <property type="protein sequence ID" value="PHT43950.1"/>
    <property type="molecule type" value="Genomic_DNA"/>
</dbReference>
<protein>
    <submittedName>
        <fullName evidence="1">Uncharacterized protein</fullName>
    </submittedName>
</protein>
<accession>A0A2G2WFP7</accession>
<comment type="caution">
    <text evidence="1">The sequence shown here is derived from an EMBL/GenBank/DDBJ whole genome shotgun (WGS) entry which is preliminary data.</text>
</comment>
<name>A0A2G2WFP7_CAPBA</name>
<dbReference type="Gene3D" id="1.10.3080.10">
    <property type="entry name" value="Clc chloride channel"/>
    <property type="match status" value="1"/>
</dbReference>
<keyword evidence="2" id="KW-1185">Reference proteome</keyword>
<dbReference type="STRING" id="33114.A0A2G2WFP7"/>
<evidence type="ECO:0000313" key="2">
    <source>
        <dbReference type="Proteomes" id="UP000224567"/>
    </source>
</evidence>
<dbReference type="AlphaFoldDB" id="A0A2G2WFP7"/>
<organism evidence="1 2">
    <name type="scientific">Capsicum baccatum</name>
    <name type="common">Peruvian pepper</name>
    <dbReference type="NCBI Taxonomy" id="33114"/>
    <lineage>
        <taxon>Eukaryota</taxon>
        <taxon>Viridiplantae</taxon>
        <taxon>Streptophyta</taxon>
        <taxon>Embryophyta</taxon>
        <taxon>Tracheophyta</taxon>
        <taxon>Spermatophyta</taxon>
        <taxon>Magnoliopsida</taxon>
        <taxon>eudicotyledons</taxon>
        <taxon>Gunneridae</taxon>
        <taxon>Pentapetalae</taxon>
        <taxon>asterids</taxon>
        <taxon>lamiids</taxon>
        <taxon>Solanales</taxon>
        <taxon>Solanaceae</taxon>
        <taxon>Solanoideae</taxon>
        <taxon>Capsiceae</taxon>
        <taxon>Capsicum</taxon>
    </lineage>
</organism>
<sequence length="135" mass="15270">MGSGFGRLLGIAMRPYTKIDQGLYAVLRAASLVAGSMRMTVTVCITDFLFYYITSMPKGVLILYQFFLKNGILDERCKECLRYFLCHLNRNGKSMIGMKQTTTRILDSDPPVVPAAYPKPDLELLPFPSLQRHNQ</sequence>